<comment type="caution">
    <text evidence="1">The sequence shown here is derived from an EMBL/GenBank/DDBJ whole genome shotgun (WGS) entry which is preliminary data.</text>
</comment>
<keyword evidence="2" id="KW-1185">Reference proteome</keyword>
<evidence type="ECO:0000313" key="1">
    <source>
        <dbReference type="EMBL" id="GMR30522.1"/>
    </source>
</evidence>
<dbReference type="AlphaFoldDB" id="A0AAN4Z352"/>
<accession>A0AAN4Z352</accession>
<gene>
    <name evidence="1" type="ORF">PMAYCL1PPCAC_00717</name>
</gene>
<dbReference type="EMBL" id="BTRK01000001">
    <property type="protein sequence ID" value="GMR30522.1"/>
    <property type="molecule type" value="Genomic_DNA"/>
</dbReference>
<evidence type="ECO:0000313" key="2">
    <source>
        <dbReference type="Proteomes" id="UP001328107"/>
    </source>
</evidence>
<organism evidence="1 2">
    <name type="scientific">Pristionchus mayeri</name>
    <dbReference type="NCBI Taxonomy" id="1317129"/>
    <lineage>
        <taxon>Eukaryota</taxon>
        <taxon>Metazoa</taxon>
        <taxon>Ecdysozoa</taxon>
        <taxon>Nematoda</taxon>
        <taxon>Chromadorea</taxon>
        <taxon>Rhabditida</taxon>
        <taxon>Rhabditina</taxon>
        <taxon>Diplogasteromorpha</taxon>
        <taxon>Diplogasteroidea</taxon>
        <taxon>Neodiplogasteridae</taxon>
        <taxon>Pristionchus</taxon>
    </lineage>
</organism>
<reference evidence="2" key="1">
    <citation type="submission" date="2022-10" db="EMBL/GenBank/DDBJ databases">
        <title>Genome assembly of Pristionchus species.</title>
        <authorList>
            <person name="Yoshida K."/>
            <person name="Sommer R.J."/>
        </authorList>
    </citation>
    <scope>NUCLEOTIDE SEQUENCE [LARGE SCALE GENOMIC DNA]</scope>
    <source>
        <strain evidence="2">RS5460</strain>
    </source>
</reference>
<proteinExistence type="predicted"/>
<feature type="non-terminal residue" evidence="1">
    <location>
        <position position="134"/>
    </location>
</feature>
<name>A0AAN4Z352_9BILA</name>
<sequence length="134" mass="14390">MVTEEHENTSVAADLAPLKGLVDCLAEGEIGLSLRTIEELFPLEFAWSRVLMGGISSLAGSSTSCSRGYRVRRRTATEHVAYRVSYCMPDGKSCCCRSHLRGGSAHGSCRCSRCLSGHRTRDGTGTHGGRGLGR</sequence>
<protein>
    <submittedName>
        <fullName evidence="1">Uncharacterized protein</fullName>
    </submittedName>
</protein>
<dbReference type="Proteomes" id="UP001328107">
    <property type="component" value="Unassembled WGS sequence"/>
</dbReference>